<keyword evidence="2" id="KW-0131">Cell cycle</keyword>
<keyword evidence="2" id="KW-0133">Cell shape</keyword>
<dbReference type="Pfam" id="PF02875">
    <property type="entry name" value="Mur_ligase_C"/>
    <property type="match status" value="1"/>
</dbReference>
<dbReference type="InterPro" id="IPR004101">
    <property type="entry name" value="Mur_ligase_C"/>
</dbReference>
<comment type="pathway">
    <text evidence="2">Cell wall biogenesis; peptidoglycan biosynthesis.</text>
</comment>
<evidence type="ECO:0000313" key="6">
    <source>
        <dbReference type="Proteomes" id="UP000812844"/>
    </source>
</evidence>
<evidence type="ECO:0000256" key="2">
    <source>
        <dbReference type="RuleBase" id="RU004135"/>
    </source>
</evidence>
<protein>
    <submittedName>
        <fullName evidence="5">UDP-N-acetylmuramoyl-L-alanyl-D-glutamate--2, 6-diaminopimelate ligase</fullName>
        <ecNumber evidence="5">6.3.2.13</ecNumber>
    </submittedName>
</protein>
<evidence type="ECO:0000259" key="3">
    <source>
        <dbReference type="Pfam" id="PF02875"/>
    </source>
</evidence>
<sequence length="532" mass="57882">MTLTLQSAARILDEHGLLDEIIDGRTWTMDAADVADSDRPFASITYDTRTVADGALLVCKGRFRPEYLDGLDERGLAAYVAETDLSERTAAPGLIVTDARKALSLLSAEFYGRPQDRLTVVGITGTKGKTTTAYLAHAILNDYSDGHAALFSSVDNCLDGRTYEESDLTTPESLDAFRMMRQAVGNGMRYLVMEVSSQAYKVHRVHGLTFDVGAFLNISPDHISPIEHPTFEDYLYCKRRLAYNARALVLNTACDHADLIRQDAARAGAALAEFEVAPAQGGAGVEDIPGVPAAEAPRAGRVTARIDGADDAFRLTADGRDLGAFRLLIPGAFNVANAAAATAIALQAGVPADDTAFRAIERVRVPGRMEVETDEASDTTVIVDYAHNHSSVVALLDHVDRRYGAAAPHITLVTGAAGNKAIDRRQEIVEAAQRRIDRFVFTAEDTDTEPYLDICNDMLRHVTEPGVETAVVVDRVEAIRDALRDARSHPGRTDVVLVIGKGDERWIKDLNRHVPYEGDDCVVKRLLSEPLR</sequence>
<keyword evidence="2" id="KW-0961">Cell wall biogenesis/degradation</keyword>
<comment type="similarity">
    <text evidence="1">Belongs to the MurCDEF family. MurE subfamily.</text>
</comment>
<evidence type="ECO:0000313" key="5">
    <source>
        <dbReference type="EMBL" id="MBW3083203.1"/>
    </source>
</evidence>
<dbReference type="Proteomes" id="UP000812844">
    <property type="component" value="Unassembled WGS sequence"/>
</dbReference>
<name>A0ABS6W9M6_9BIFI</name>
<comment type="subcellular location">
    <subcellularLocation>
        <location evidence="2">Cytoplasm</location>
    </subcellularLocation>
</comment>
<dbReference type="EMBL" id="JAHBBD010000016">
    <property type="protein sequence ID" value="MBW3083203.1"/>
    <property type="molecule type" value="Genomic_DNA"/>
</dbReference>
<dbReference type="GO" id="GO:0008765">
    <property type="term" value="F:UDP-N-acetylmuramoylalanyl-D-glutamate-2,6-diaminopimelate ligase activity"/>
    <property type="evidence" value="ECO:0007669"/>
    <property type="project" value="UniProtKB-EC"/>
</dbReference>
<dbReference type="Pfam" id="PF08245">
    <property type="entry name" value="Mur_ligase_M"/>
    <property type="match status" value="1"/>
</dbReference>
<organism evidence="5 6">
    <name type="scientific">Bifidobacterium phasiani</name>
    <dbReference type="NCBI Taxonomy" id="2834431"/>
    <lineage>
        <taxon>Bacteria</taxon>
        <taxon>Bacillati</taxon>
        <taxon>Actinomycetota</taxon>
        <taxon>Actinomycetes</taxon>
        <taxon>Bifidobacteriales</taxon>
        <taxon>Bifidobacteriaceae</taxon>
        <taxon>Bifidobacterium</taxon>
    </lineage>
</organism>
<proteinExistence type="inferred from homology"/>
<dbReference type="EC" id="6.3.2.13" evidence="5"/>
<reference evidence="5 6" key="1">
    <citation type="submission" date="2021-05" db="EMBL/GenBank/DDBJ databases">
        <title>Phylogenetic classification of ten novel species belonging to the genus Bifidobacterium comprising B. colchicus sp. nov., B. abeli sp. nov., B. bicoloris sp. nov., B. guerezis sp. nov., B. rosaliae sp. nov., B. santillanensis sp. nov., B. argentati sp. nov., B. amazzoni sp. nov., B. pluviali sp. nov., and B. pinnaculum sp. nov.</title>
        <authorList>
            <person name="Lugli G.A."/>
            <person name="Ruiz Garcia L."/>
            <person name="Margolles A."/>
            <person name="Ventura M."/>
        </authorList>
    </citation>
    <scope>NUCLEOTIDE SEQUENCE [LARGE SCALE GENOMIC DNA]</scope>
    <source>
        <strain evidence="5 6">6T3</strain>
    </source>
</reference>
<dbReference type="PANTHER" id="PTHR23135">
    <property type="entry name" value="MUR LIGASE FAMILY MEMBER"/>
    <property type="match status" value="1"/>
</dbReference>
<dbReference type="PANTHER" id="PTHR23135:SF4">
    <property type="entry name" value="UDP-N-ACETYLMURAMOYL-L-ALANYL-D-GLUTAMATE--2,6-DIAMINOPIMELATE LIGASE MURE HOMOLOG, CHLOROPLASTIC"/>
    <property type="match status" value="1"/>
</dbReference>
<dbReference type="NCBIfam" id="TIGR01085">
    <property type="entry name" value="murE"/>
    <property type="match status" value="1"/>
</dbReference>
<feature type="domain" description="Mur ligase C-terminal" evidence="3">
    <location>
        <begin position="367"/>
        <end position="502"/>
    </location>
</feature>
<keyword evidence="2" id="KW-0573">Peptidoglycan synthesis</keyword>
<comment type="caution">
    <text evidence="5">The sequence shown here is derived from an EMBL/GenBank/DDBJ whole genome shotgun (WGS) entry which is preliminary data.</text>
</comment>
<evidence type="ECO:0000259" key="4">
    <source>
        <dbReference type="Pfam" id="PF08245"/>
    </source>
</evidence>
<dbReference type="InterPro" id="IPR005761">
    <property type="entry name" value="UDP-N-AcMur-Glu-dNH2Pim_ligase"/>
</dbReference>
<feature type="domain" description="Mur ligase central" evidence="4">
    <location>
        <begin position="123"/>
        <end position="345"/>
    </location>
</feature>
<evidence type="ECO:0000256" key="1">
    <source>
        <dbReference type="ARBA" id="ARBA00005898"/>
    </source>
</evidence>
<dbReference type="RefSeq" id="WP_219082115.1">
    <property type="nucleotide sequence ID" value="NZ_JAHBBD010000016.1"/>
</dbReference>
<keyword evidence="6" id="KW-1185">Reference proteome</keyword>
<gene>
    <name evidence="5" type="ORF">KIH73_07470</name>
</gene>
<dbReference type="NCBIfam" id="NF001129">
    <property type="entry name" value="PRK00139.2-3"/>
    <property type="match status" value="1"/>
</dbReference>
<keyword evidence="5" id="KW-0436">Ligase</keyword>
<keyword evidence="2" id="KW-0132">Cell division</keyword>
<accession>A0ABS6W9M6</accession>
<dbReference type="InterPro" id="IPR013221">
    <property type="entry name" value="Mur_ligase_cen"/>
</dbReference>